<feature type="region of interest" description="Disordered" evidence="1">
    <location>
        <begin position="1"/>
        <end position="23"/>
    </location>
</feature>
<feature type="transmembrane region" description="Helical" evidence="2">
    <location>
        <begin position="53"/>
        <end position="77"/>
    </location>
</feature>
<evidence type="ECO:0000313" key="3">
    <source>
        <dbReference type="EMBL" id="MFB9623299.1"/>
    </source>
</evidence>
<feature type="transmembrane region" description="Helical" evidence="2">
    <location>
        <begin position="181"/>
        <end position="202"/>
    </location>
</feature>
<dbReference type="Proteomes" id="UP001589532">
    <property type="component" value="Unassembled WGS sequence"/>
</dbReference>
<gene>
    <name evidence="3" type="ORF">ACFFSA_09430</name>
</gene>
<dbReference type="EMBL" id="JBHMBW010000006">
    <property type="protein sequence ID" value="MFB9623299.1"/>
    <property type="molecule type" value="Genomic_DNA"/>
</dbReference>
<reference evidence="3 4" key="1">
    <citation type="submission" date="2024-09" db="EMBL/GenBank/DDBJ databases">
        <authorList>
            <person name="Sun Q."/>
            <person name="Mori K."/>
        </authorList>
    </citation>
    <scope>NUCLEOTIDE SEQUENCE [LARGE SCALE GENOMIC DNA]</scope>
    <source>
        <strain evidence="3 4">JCM 3143</strain>
    </source>
</reference>
<keyword evidence="2" id="KW-0472">Membrane</keyword>
<dbReference type="RefSeq" id="WP_344990844.1">
    <property type="nucleotide sequence ID" value="NZ_BAAAXV010000005.1"/>
</dbReference>
<evidence type="ECO:0000256" key="2">
    <source>
        <dbReference type="SAM" id="Phobius"/>
    </source>
</evidence>
<accession>A0ABV5RV50</accession>
<proteinExistence type="predicted"/>
<evidence type="ECO:0000313" key="4">
    <source>
        <dbReference type="Proteomes" id="UP001589532"/>
    </source>
</evidence>
<feature type="transmembrane region" description="Helical" evidence="2">
    <location>
        <begin position="109"/>
        <end position="127"/>
    </location>
</feature>
<keyword evidence="4" id="KW-1185">Reference proteome</keyword>
<sequence length="215" mass="23775">MDNDHPSKQPMPYPPSSAAPSDGAKPVLAIRLGAQRNLHADIGIQQRMNVRRLIYSTALAAPVLYAAVNMTALQLIAHPKGELNPWYEEPWNDILLEQLKREVAHARNVTLGITMVLAAEAVLIAVLDRLNHRSPFRSTVPTGVWLILYELTLVVGVLLSPLTRFWLLNDDSDLEMIAPEWHSPALIAIPVLTLIGLITWMSGPPDAVPGPRDER</sequence>
<protein>
    <submittedName>
        <fullName evidence="3">Uncharacterized protein</fullName>
    </submittedName>
</protein>
<keyword evidence="2" id="KW-1133">Transmembrane helix</keyword>
<name>A0ABV5RV50_9ACTN</name>
<keyword evidence="2" id="KW-0812">Transmembrane</keyword>
<organism evidence="3 4">
    <name type="scientific">Nonomuraea helvata</name>
    <dbReference type="NCBI Taxonomy" id="37484"/>
    <lineage>
        <taxon>Bacteria</taxon>
        <taxon>Bacillati</taxon>
        <taxon>Actinomycetota</taxon>
        <taxon>Actinomycetes</taxon>
        <taxon>Streptosporangiales</taxon>
        <taxon>Streptosporangiaceae</taxon>
        <taxon>Nonomuraea</taxon>
    </lineage>
</organism>
<comment type="caution">
    <text evidence="3">The sequence shown here is derived from an EMBL/GenBank/DDBJ whole genome shotgun (WGS) entry which is preliminary data.</text>
</comment>
<feature type="transmembrane region" description="Helical" evidence="2">
    <location>
        <begin position="139"/>
        <end position="161"/>
    </location>
</feature>
<evidence type="ECO:0000256" key="1">
    <source>
        <dbReference type="SAM" id="MobiDB-lite"/>
    </source>
</evidence>